<name>A0A2P2NTV8_RHIMU</name>
<evidence type="ECO:0000313" key="1">
    <source>
        <dbReference type="EMBL" id="MBX45821.1"/>
    </source>
</evidence>
<sequence>MRYLLIFSFVNDCTWFAPSSLLTRSWLQKKWKKI</sequence>
<reference evidence="1" key="1">
    <citation type="submission" date="2018-02" db="EMBL/GenBank/DDBJ databases">
        <title>Rhizophora mucronata_Transcriptome.</title>
        <authorList>
            <person name="Meera S.P."/>
            <person name="Sreeshan A."/>
            <person name="Augustine A."/>
        </authorList>
    </citation>
    <scope>NUCLEOTIDE SEQUENCE</scope>
    <source>
        <tissue evidence="1">Leaf</tissue>
    </source>
</reference>
<dbReference type="AlphaFoldDB" id="A0A2P2NTV8"/>
<proteinExistence type="predicted"/>
<organism evidence="1">
    <name type="scientific">Rhizophora mucronata</name>
    <name type="common">Asiatic mangrove</name>
    <dbReference type="NCBI Taxonomy" id="61149"/>
    <lineage>
        <taxon>Eukaryota</taxon>
        <taxon>Viridiplantae</taxon>
        <taxon>Streptophyta</taxon>
        <taxon>Embryophyta</taxon>
        <taxon>Tracheophyta</taxon>
        <taxon>Spermatophyta</taxon>
        <taxon>Magnoliopsida</taxon>
        <taxon>eudicotyledons</taxon>
        <taxon>Gunneridae</taxon>
        <taxon>Pentapetalae</taxon>
        <taxon>rosids</taxon>
        <taxon>fabids</taxon>
        <taxon>Malpighiales</taxon>
        <taxon>Rhizophoraceae</taxon>
        <taxon>Rhizophora</taxon>
    </lineage>
</organism>
<dbReference type="EMBL" id="GGEC01065337">
    <property type="protein sequence ID" value="MBX45821.1"/>
    <property type="molecule type" value="Transcribed_RNA"/>
</dbReference>
<protein>
    <submittedName>
        <fullName evidence="1">Uncharacterized protein</fullName>
    </submittedName>
</protein>
<accession>A0A2P2NTV8</accession>